<sequence length="303" mass="34061">MRIRPAIKYRQLQYFLAIAETLHFSKAAESLFVTQPTLSHQLSELEAQIGMPLFDRTGGTVRLTQAGKIFREYAARSINAIEEGCIALSELEGLERGDLRLGVTQSFIKRLMPPIISEFRLKYPAIQLQVLDLAAGSIERQLAEGTIHLGIAFVPAMMEDTKVETILKERLVVLVRRDHPLAEKLEVTWSELGEHPLVLLDRNYFTRQMIDNYFRGAGIQHRVACETNTIELMVSLATTTDLAAILPESAVQITNEVTALAIIDPIPLRTSAIMWPGHRHRTLSAIAFAEIVRERFASIESIF</sequence>
<protein>
    <submittedName>
        <fullName evidence="6">LysR substrate-binding domain-containing protein</fullName>
    </submittedName>
</protein>
<dbReference type="SUPFAM" id="SSF53850">
    <property type="entry name" value="Periplasmic binding protein-like II"/>
    <property type="match status" value="1"/>
</dbReference>
<dbReference type="RefSeq" id="WP_074845523.1">
    <property type="nucleotide sequence ID" value="NZ_CP173614.1"/>
</dbReference>
<dbReference type="PROSITE" id="PS50931">
    <property type="entry name" value="HTH_LYSR"/>
    <property type="match status" value="1"/>
</dbReference>
<keyword evidence="3" id="KW-0238">DNA-binding</keyword>
<dbReference type="SUPFAM" id="SSF46785">
    <property type="entry name" value="Winged helix' DNA-binding domain"/>
    <property type="match status" value="1"/>
</dbReference>
<dbReference type="InterPro" id="IPR036390">
    <property type="entry name" value="WH_DNA-bd_sf"/>
</dbReference>
<organism evidence="6 7">
    <name type="scientific">Pseudomonas petroselini</name>
    <dbReference type="NCBI Taxonomy" id="2899822"/>
    <lineage>
        <taxon>Bacteria</taxon>
        <taxon>Pseudomonadati</taxon>
        <taxon>Pseudomonadota</taxon>
        <taxon>Gammaproteobacteria</taxon>
        <taxon>Pseudomonadales</taxon>
        <taxon>Pseudomonadaceae</taxon>
        <taxon>Pseudomonas</taxon>
    </lineage>
</organism>
<dbReference type="InterPro" id="IPR005119">
    <property type="entry name" value="LysR_subst-bd"/>
</dbReference>
<evidence type="ECO:0000256" key="3">
    <source>
        <dbReference type="ARBA" id="ARBA00023125"/>
    </source>
</evidence>
<evidence type="ECO:0000259" key="5">
    <source>
        <dbReference type="PROSITE" id="PS50931"/>
    </source>
</evidence>
<dbReference type="PRINTS" id="PR00039">
    <property type="entry name" value="HTHLYSR"/>
</dbReference>
<dbReference type="Gene3D" id="3.40.190.290">
    <property type="match status" value="1"/>
</dbReference>
<dbReference type="InterPro" id="IPR000847">
    <property type="entry name" value="LysR_HTH_N"/>
</dbReference>
<dbReference type="InterPro" id="IPR036388">
    <property type="entry name" value="WH-like_DNA-bd_sf"/>
</dbReference>
<gene>
    <name evidence="6" type="ORF">LRQ20_26570</name>
</gene>
<evidence type="ECO:0000256" key="4">
    <source>
        <dbReference type="ARBA" id="ARBA00023163"/>
    </source>
</evidence>
<comment type="caution">
    <text evidence="6">The sequence shown here is derived from an EMBL/GenBank/DDBJ whole genome shotgun (WGS) entry which is preliminary data.</text>
</comment>
<dbReference type="PANTHER" id="PTHR30419:SF8">
    <property type="entry name" value="NITROGEN ASSIMILATION TRANSCRIPTIONAL ACTIVATOR-RELATED"/>
    <property type="match status" value="1"/>
</dbReference>
<dbReference type="InterPro" id="IPR050950">
    <property type="entry name" value="HTH-type_LysR_regulators"/>
</dbReference>
<reference evidence="6 7" key="2">
    <citation type="journal article" date="2023" name="Plant Pathol.">
        <title>Dismantling and reorganizing Pseudomonas marginalis sensu#lato.</title>
        <authorList>
            <person name="Sawada H."/>
            <person name="Fujikawa T."/>
            <person name="Satou M."/>
        </authorList>
    </citation>
    <scope>NUCLEOTIDE SEQUENCE [LARGE SCALE GENOMIC DNA]</scope>
    <source>
        <strain evidence="6 7">MAFF 311096</strain>
    </source>
</reference>
<accession>A0ABS8R1S2</accession>
<evidence type="ECO:0000313" key="7">
    <source>
        <dbReference type="Proteomes" id="UP001154922"/>
    </source>
</evidence>
<dbReference type="EMBL" id="JAJOZI010000174">
    <property type="protein sequence ID" value="MCD7041866.1"/>
    <property type="molecule type" value="Genomic_DNA"/>
</dbReference>
<evidence type="ECO:0000256" key="1">
    <source>
        <dbReference type="ARBA" id="ARBA00009437"/>
    </source>
</evidence>
<dbReference type="Pfam" id="PF00126">
    <property type="entry name" value="HTH_1"/>
    <property type="match status" value="1"/>
</dbReference>
<keyword evidence="7" id="KW-1185">Reference proteome</keyword>
<name>A0ABS8R1S2_9PSED</name>
<evidence type="ECO:0000313" key="6">
    <source>
        <dbReference type="EMBL" id="MCD7041866.1"/>
    </source>
</evidence>
<evidence type="ECO:0000256" key="2">
    <source>
        <dbReference type="ARBA" id="ARBA00023015"/>
    </source>
</evidence>
<dbReference type="PANTHER" id="PTHR30419">
    <property type="entry name" value="HTH-TYPE TRANSCRIPTIONAL REGULATOR YBHD"/>
    <property type="match status" value="1"/>
</dbReference>
<reference evidence="6 7" key="1">
    <citation type="journal article" date="2022" name="Int. J. Syst. Evol. Microbiol.">
        <title>Pseudomonas petroselini sp. nov., a pathogen causing bacterial rot of parsley in Japan.</title>
        <authorList>
            <person name="Sawada H."/>
            <person name="Fujikawa T."/>
            <person name="Osada S."/>
            <person name="Satou M."/>
        </authorList>
    </citation>
    <scope>NUCLEOTIDE SEQUENCE [LARGE SCALE GENOMIC DNA]</scope>
    <source>
        <strain evidence="6 7">MAFF 311096</strain>
    </source>
</reference>
<dbReference type="Pfam" id="PF03466">
    <property type="entry name" value="LysR_substrate"/>
    <property type="match status" value="1"/>
</dbReference>
<dbReference type="Gene3D" id="1.10.10.10">
    <property type="entry name" value="Winged helix-like DNA-binding domain superfamily/Winged helix DNA-binding domain"/>
    <property type="match status" value="1"/>
</dbReference>
<proteinExistence type="inferred from homology"/>
<keyword evidence="4" id="KW-0804">Transcription</keyword>
<feature type="domain" description="HTH lysR-type" evidence="5">
    <location>
        <begin position="7"/>
        <end position="64"/>
    </location>
</feature>
<comment type="similarity">
    <text evidence="1">Belongs to the LysR transcriptional regulatory family.</text>
</comment>
<dbReference type="CDD" id="cd05466">
    <property type="entry name" value="PBP2_LTTR_substrate"/>
    <property type="match status" value="1"/>
</dbReference>
<dbReference type="Proteomes" id="UP001154922">
    <property type="component" value="Unassembled WGS sequence"/>
</dbReference>
<keyword evidence="2" id="KW-0805">Transcription regulation</keyword>